<feature type="region of interest" description="Disordered" evidence="1">
    <location>
        <begin position="112"/>
        <end position="151"/>
    </location>
</feature>
<evidence type="ECO:0000313" key="2">
    <source>
        <dbReference type="EMBL" id="KAH7165563.1"/>
    </source>
</evidence>
<dbReference type="EMBL" id="JAGMUV010000003">
    <property type="protein sequence ID" value="KAH7165563.1"/>
    <property type="molecule type" value="Genomic_DNA"/>
</dbReference>
<gene>
    <name evidence="2" type="ORF">EDB81DRAFT_257503</name>
</gene>
<sequence length="151" mass="16519">MYLGLFRAICRPCGLRKHGHTVQAMAVAQGVVIVTCVVIKKASVERNVPGVSSNGDVVATAESLGARGGDGKRRSCGEVSCLGAVEAWGASKPGRCGEHRVESGESFERYKEEESLAMVPRRDPRRWKRRRRWRSARRNRDASRGGVRGGV</sequence>
<evidence type="ECO:0000313" key="3">
    <source>
        <dbReference type="Proteomes" id="UP000738349"/>
    </source>
</evidence>
<accession>A0A9P9JMG3</accession>
<feature type="compositionally biased region" description="Basic residues" evidence="1">
    <location>
        <begin position="123"/>
        <end position="137"/>
    </location>
</feature>
<proteinExistence type="predicted"/>
<keyword evidence="3" id="KW-1185">Reference proteome</keyword>
<name>A0A9P9JMG3_9HYPO</name>
<dbReference type="AlphaFoldDB" id="A0A9P9JMG3"/>
<evidence type="ECO:0000256" key="1">
    <source>
        <dbReference type="SAM" id="MobiDB-lite"/>
    </source>
</evidence>
<protein>
    <submittedName>
        <fullName evidence="2">Uncharacterized protein</fullName>
    </submittedName>
</protein>
<reference evidence="2" key="1">
    <citation type="journal article" date="2021" name="Nat. Commun.">
        <title>Genetic determinants of endophytism in the Arabidopsis root mycobiome.</title>
        <authorList>
            <person name="Mesny F."/>
            <person name="Miyauchi S."/>
            <person name="Thiergart T."/>
            <person name="Pickel B."/>
            <person name="Atanasova L."/>
            <person name="Karlsson M."/>
            <person name="Huettel B."/>
            <person name="Barry K.W."/>
            <person name="Haridas S."/>
            <person name="Chen C."/>
            <person name="Bauer D."/>
            <person name="Andreopoulos W."/>
            <person name="Pangilinan J."/>
            <person name="LaButti K."/>
            <person name="Riley R."/>
            <person name="Lipzen A."/>
            <person name="Clum A."/>
            <person name="Drula E."/>
            <person name="Henrissat B."/>
            <person name="Kohler A."/>
            <person name="Grigoriev I.V."/>
            <person name="Martin F.M."/>
            <person name="Hacquard S."/>
        </authorList>
    </citation>
    <scope>NUCLEOTIDE SEQUENCE</scope>
    <source>
        <strain evidence="2">MPI-CAGE-AT-0147</strain>
    </source>
</reference>
<comment type="caution">
    <text evidence="2">The sequence shown here is derived from an EMBL/GenBank/DDBJ whole genome shotgun (WGS) entry which is preliminary data.</text>
</comment>
<dbReference type="Proteomes" id="UP000738349">
    <property type="component" value="Unassembled WGS sequence"/>
</dbReference>
<organism evidence="2 3">
    <name type="scientific">Dactylonectria macrodidyma</name>
    <dbReference type="NCBI Taxonomy" id="307937"/>
    <lineage>
        <taxon>Eukaryota</taxon>
        <taxon>Fungi</taxon>
        <taxon>Dikarya</taxon>
        <taxon>Ascomycota</taxon>
        <taxon>Pezizomycotina</taxon>
        <taxon>Sordariomycetes</taxon>
        <taxon>Hypocreomycetidae</taxon>
        <taxon>Hypocreales</taxon>
        <taxon>Nectriaceae</taxon>
        <taxon>Dactylonectria</taxon>
    </lineage>
</organism>